<name>A0A8H5BNA6_9AGAR</name>
<feature type="compositionally biased region" description="Low complexity" evidence="2">
    <location>
        <begin position="741"/>
        <end position="750"/>
    </location>
</feature>
<dbReference type="AlphaFoldDB" id="A0A8H5BNA6"/>
<dbReference type="InterPro" id="IPR027267">
    <property type="entry name" value="AH/BAR_dom_sf"/>
</dbReference>
<keyword evidence="5" id="KW-1185">Reference proteome</keyword>
<dbReference type="Proteomes" id="UP000541558">
    <property type="component" value="Unassembled WGS sequence"/>
</dbReference>
<dbReference type="PROSITE" id="PS50010">
    <property type="entry name" value="DH_2"/>
    <property type="match status" value="1"/>
</dbReference>
<dbReference type="SMART" id="SM00325">
    <property type="entry name" value="RhoGEF"/>
    <property type="match status" value="1"/>
</dbReference>
<proteinExistence type="predicted"/>
<feature type="coiled-coil region" evidence="1">
    <location>
        <begin position="390"/>
        <end position="420"/>
    </location>
</feature>
<dbReference type="Gene3D" id="1.20.1270.60">
    <property type="entry name" value="Arfaptin homology (AH) domain/BAR domain"/>
    <property type="match status" value="1"/>
</dbReference>
<feature type="compositionally biased region" description="Polar residues" evidence="2">
    <location>
        <begin position="78"/>
        <end position="119"/>
    </location>
</feature>
<dbReference type="PANTHER" id="PTHR22834:SF20">
    <property type="entry name" value="SH3 DOMAIN-CONTAINING PROTEIN"/>
    <property type="match status" value="1"/>
</dbReference>
<evidence type="ECO:0000313" key="4">
    <source>
        <dbReference type="EMBL" id="KAF5326539.1"/>
    </source>
</evidence>
<dbReference type="GO" id="GO:0005085">
    <property type="term" value="F:guanyl-nucleotide exchange factor activity"/>
    <property type="evidence" value="ECO:0007669"/>
    <property type="project" value="InterPro"/>
</dbReference>
<feature type="compositionally biased region" description="Low complexity" evidence="2">
    <location>
        <begin position="232"/>
        <end position="252"/>
    </location>
</feature>
<comment type="caution">
    <text evidence="4">The sequence shown here is derived from an EMBL/GenBank/DDBJ whole genome shotgun (WGS) entry which is preliminary data.</text>
</comment>
<dbReference type="EMBL" id="JAACJK010000163">
    <property type="protein sequence ID" value="KAF5326539.1"/>
    <property type="molecule type" value="Genomic_DNA"/>
</dbReference>
<dbReference type="Gene3D" id="1.20.900.10">
    <property type="entry name" value="Dbl homology (DH) domain"/>
    <property type="match status" value="1"/>
</dbReference>
<accession>A0A8H5BNA6</accession>
<feature type="region of interest" description="Disordered" evidence="2">
    <location>
        <begin position="1"/>
        <end position="128"/>
    </location>
</feature>
<dbReference type="SUPFAM" id="SSF48065">
    <property type="entry name" value="DBL homology domain (DH-domain)"/>
    <property type="match status" value="1"/>
</dbReference>
<protein>
    <recommendedName>
        <fullName evidence="3">DH domain-containing protein</fullName>
    </recommendedName>
</protein>
<feature type="compositionally biased region" description="Pro residues" evidence="2">
    <location>
        <begin position="61"/>
        <end position="74"/>
    </location>
</feature>
<dbReference type="InterPro" id="IPR035899">
    <property type="entry name" value="DBL_dom_sf"/>
</dbReference>
<feature type="region of interest" description="Disordered" evidence="2">
    <location>
        <begin position="227"/>
        <end position="255"/>
    </location>
</feature>
<keyword evidence="1" id="KW-0175">Coiled coil</keyword>
<feature type="compositionally biased region" description="Polar residues" evidence="2">
    <location>
        <begin position="696"/>
        <end position="706"/>
    </location>
</feature>
<dbReference type="InterPro" id="IPR000219">
    <property type="entry name" value="DH_dom"/>
</dbReference>
<sequence length="1049" mass="116513">MHIAALPVYEHAMASKRAREDNKTEATNSGSEKDVMPHSDLVDEPPASLLSTSRQQRSPPQISPPIPVRSPLRPPARSISSQNEPWDSVRSSRLTQDSLETPPSSAIDDNTIIVDSNSPPGAFPMQERNSYPSIDELLDAAAGNLKSLADRPESPVRLAMQPRTKRESSSSSSSLPAPVPPQSTMTKRQHALHEILSSERAYASDLALIREVHIPLALGQPAPLPNIPVSPPASSGSSSRTLSTASDSSTASLGTPMTQDDARIIFSNVSELAIFSDLFSDELELALGSVVEGGVGEDRVGELFCRIIPDLERPYQYYITRHPTALQHLHNLPQTPALQNYLAHTRNIATSLSHAWDLASLLIKPVQRLLKYPLLLAAVIDETPDSHPDKANLKEARARMEEVARNVNEVRRRAEVIKDVLTSKKKAVNVTVAASVNFGKMKNLRTKSQHVDENGEAAQVDRMSQELKRIELFAQQFAKNVVDWSRSMHNVIAALKAWTVSFGKVIGLSAEQQSEAFDAFLATVDHGLRYHCSQLDAIINERLLKEIAHLLKTMSQPYKLIASMEEQEPFHHHLLNMTVTPKNRPPPALLAASTNYLALRAQLAAELPTYLALLHQGMAGSVRRLADIQTRFWKDVKDTWAELWEMLRVEGELNAGYEETIHVWNSRWLDVDEVLASLNINQARKIYQEPERARPSNVSVHSTMDSAQPVYGKKSSAHSTTHMLSSLDPSHAPHYPHEYVSAPLPLAPASRSRRPTRRNSTDSLHSVSRPTKGKSPARKADRDDHHHSHSAQLPQYEYLGHPQYDHGSPAGRSSTTAIPRRKSMPLSADIHATSARRTASPSRPLPYNQPDEELYAAYINHPYGTSSRDSYGSERERERGNERSNTSNGRVSRSTSTKKKTSETPAAAIPSAPNGKPQRPSHSRGRSSSITSFFKAAKEYEREAPIPNMPDPRHFYRDSWLTKPAKYMCQVIHPCQPPSAVTYFSFPFFTLSDGDLYEILQEAGHPSIHPKLPLYVDDGEDCLLLCRDVRGTVGWALASFMEPVNISRR</sequence>
<evidence type="ECO:0000259" key="3">
    <source>
        <dbReference type="PROSITE" id="PS50010"/>
    </source>
</evidence>
<dbReference type="GO" id="GO:0032955">
    <property type="term" value="P:regulation of division septum assembly"/>
    <property type="evidence" value="ECO:0007669"/>
    <property type="project" value="TreeGrafter"/>
</dbReference>
<evidence type="ECO:0000256" key="2">
    <source>
        <dbReference type="SAM" id="MobiDB-lite"/>
    </source>
</evidence>
<reference evidence="4 5" key="1">
    <citation type="journal article" date="2020" name="ISME J.">
        <title>Uncovering the hidden diversity of litter-decomposition mechanisms in mushroom-forming fungi.</title>
        <authorList>
            <person name="Floudas D."/>
            <person name="Bentzer J."/>
            <person name="Ahren D."/>
            <person name="Johansson T."/>
            <person name="Persson P."/>
            <person name="Tunlid A."/>
        </authorList>
    </citation>
    <scope>NUCLEOTIDE SEQUENCE [LARGE SCALE GENOMIC DNA]</scope>
    <source>
        <strain evidence="4 5">CBS 175.51</strain>
    </source>
</reference>
<dbReference type="OrthoDB" id="10256089at2759"/>
<feature type="domain" description="DH" evidence="3">
    <location>
        <begin position="187"/>
        <end position="410"/>
    </location>
</feature>
<feature type="compositionally biased region" description="Basic and acidic residues" evidence="2">
    <location>
        <begin position="871"/>
        <end position="882"/>
    </location>
</feature>
<organism evidence="4 5">
    <name type="scientific">Ephemerocybe angulata</name>
    <dbReference type="NCBI Taxonomy" id="980116"/>
    <lineage>
        <taxon>Eukaryota</taxon>
        <taxon>Fungi</taxon>
        <taxon>Dikarya</taxon>
        <taxon>Basidiomycota</taxon>
        <taxon>Agaricomycotina</taxon>
        <taxon>Agaricomycetes</taxon>
        <taxon>Agaricomycetidae</taxon>
        <taxon>Agaricales</taxon>
        <taxon>Agaricineae</taxon>
        <taxon>Psathyrellaceae</taxon>
        <taxon>Ephemerocybe</taxon>
    </lineage>
</organism>
<gene>
    <name evidence="4" type="ORF">D9611_000184</name>
</gene>
<dbReference type="SUPFAM" id="SSF103657">
    <property type="entry name" value="BAR/IMD domain-like"/>
    <property type="match status" value="1"/>
</dbReference>
<dbReference type="InterPro" id="IPR051492">
    <property type="entry name" value="Dynamin-Rho_GEF"/>
</dbReference>
<feature type="region of interest" description="Disordered" evidence="2">
    <location>
        <begin position="146"/>
        <end position="191"/>
    </location>
</feature>
<dbReference type="PANTHER" id="PTHR22834">
    <property type="entry name" value="NUCLEAR FUSION PROTEIN FUS2"/>
    <property type="match status" value="1"/>
</dbReference>
<evidence type="ECO:0000313" key="5">
    <source>
        <dbReference type="Proteomes" id="UP000541558"/>
    </source>
</evidence>
<dbReference type="GO" id="GO:0005737">
    <property type="term" value="C:cytoplasm"/>
    <property type="evidence" value="ECO:0007669"/>
    <property type="project" value="TreeGrafter"/>
</dbReference>
<feature type="compositionally biased region" description="Basic and acidic residues" evidence="2">
    <location>
        <begin position="31"/>
        <end position="41"/>
    </location>
</feature>
<feature type="region of interest" description="Disordered" evidence="2">
    <location>
        <begin position="862"/>
        <end position="929"/>
    </location>
</feature>
<dbReference type="Pfam" id="PF00621">
    <property type="entry name" value="RhoGEF"/>
    <property type="match status" value="1"/>
</dbReference>
<feature type="region of interest" description="Disordered" evidence="2">
    <location>
        <begin position="691"/>
        <end position="849"/>
    </location>
</feature>
<dbReference type="CDD" id="cd00160">
    <property type="entry name" value="RhoGEF"/>
    <property type="match status" value="1"/>
</dbReference>
<feature type="compositionally biased region" description="Polar residues" evidence="2">
    <location>
        <begin position="717"/>
        <end position="728"/>
    </location>
</feature>
<evidence type="ECO:0000256" key="1">
    <source>
        <dbReference type="SAM" id="Coils"/>
    </source>
</evidence>
<dbReference type="GO" id="GO:0031991">
    <property type="term" value="P:regulation of actomyosin contractile ring contraction"/>
    <property type="evidence" value="ECO:0007669"/>
    <property type="project" value="TreeGrafter"/>
</dbReference>